<dbReference type="InterPro" id="IPR002047">
    <property type="entry name" value="Adipokinetic_hormone_CS"/>
</dbReference>
<dbReference type="SUPFAM" id="SSF63829">
    <property type="entry name" value="Calcium-dependent phosphotriesterase"/>
    <property type="match status" value="1"/>
</dbReference>
<keyword evidence="5" id="KW-1185">Reference proteome</keyword>
<evidence type="ECO:0000256" key="2">
    <source>
        <dbReference type="ARBA" id="ARBA00022525"/>
    </source>
</evidence>
<comment type="subcellular location">
    <subcellularLocation>
        <location evidence="1">Secreted</location>
    </subcellularLocation>
</comment>
<dbReference type="PANTHER" id="PTHR24104">
    <property type="entry name" value="E3 UBIQUITIN-PROTEIN LIGASE NHLRC1-RELATED"/>
    <property type="match status" value="1"/>
</dbReference>
<reference evidence="4 5" key="1">
    <citation type="submission" date="2016-11" db="EMBL/GenBank/DDBJ databases">
        <authorList>
            <person name="Jaros S."/>
            <person name="Januszkiewicz K."/>
            <person name="Wedrychowicz H."/>
        </authorList>
    </citation>
    <scope>NUCLEOTIDE SEQUENCE [LARGE SCALE GENOMIC DNA]</scope>
    <source>
        <strain evidence="4 5">GAS95</strain>
    </source>
</reference>
<evidence type="ECO:0000313" key="5">
    <source>
        <dbReference type="Proteomes" id="UP000185151"/>
    </source>
</evidence>
<dbReference type="Proteomes" id="UP000185151">
    <property type="component" value="Unassembled WGS sequence"/>
</dbReference>
<keyword evidence="3" id="KW-0732">Signal</keyword>
<accession>A0A1N6FS12</accession>
<dbReference type="EMBL" id="FSRU01000001">
    <property type="protein sequence ID" value="SIN98028.1"/>
    <property type="molecule type" value="Genomic_DNA"/>
</dbReference>
<organism evidence="4 5">
    <name type="scientific">Paraburkholderia phenazinium</name>
    <dbReference type="NCBI Taxonomy" id="60549"/>
    <lineage>
        <taxon>Bacteria</taxon>
        <taxon>Pseudomonadati</taxon>
        <taxon>Pseudomonadota</taxon>
        <taxon>Betaproteobacteria</taxon>
        <taxon>Burkholderiales</taxon>
        <taxon>Burkholderiaceae</taxon>
        <taxon>Paraburkholderia</taxon>
    </lineage>
</organism>
<dbReference type="AlphaFoldDB" id="A0A1N6FS12"/>
<dbReference type="InterPro" id="IPR050952">
    <property type="entry name" value="TRIM-NHL_E3_ligases"/>
</dbReference>
<name>A0A1N6FS12_9BURK</name>
<dbReference type="RefSeq" id="WP_074293954.1">
    <property type="nucleotide sequence ID" value="NZ_FSRU01000001.1"/>
</dbReference>
<evidence type="ECO:0000256" key="3">
    <source>
        <dbReference type="SAM" id="SignalP"/>
    </source>
</evidence>
<evidence type="ECO:0008006" key="6">
    <source>
        <dbReference type="Google" id="ProtNLM"/>
    </source>
</evidence>
<dbReference type="InterPro" id="IPR011042">
    <property type="entry name" value="6-blade_b-propeller_TolB-like"/>
</dbReference>
<dbReference type="Gene3D" id="2.120.10.30">
    <property type="entry name" value="TolB, C-terminal domain"/>
    <property type="match status" value="1"/>
</dbReference>
<feature type="signal peptide" evidence="3">
    <location>
        <begin position="1"/>
        <end position="24"/>
    </location>
</feature>
<dbReference type="PROSITE" id="PS00256">
    <property type="entry name" value="AKH"/>
    <property type="match status" value="1"/>
</dbReference>
<sequence length="730" mass="78143">MKLSSRFGAALLALQSIVPCAALAQSQLTYTTSWIGNSFGFGDGNWMQQDIQSINVAPNGTVYTNSPWDESGSEIASYQNGNKLAVAGNTHGWGAAGGDAVATNSTYLYAAMSIGNESNALVGADYPPQNQTWFGLTRRLLSNIATGAPFASGIGNSANATKDSFLRVEAVTAGVDAGIRGLAATDSEVYVADTYGNRIVVLDAQTMRQLRSWSVTAPGRIVIDTDTTLWVISGFDSASGASVVHYSNTGTLLAGTLPLPAGTIPTALAIAPSGQILVADNGPSQQILVFDKLTGGQTQLDTALGTRNGLFHTVEGTPGNWRFNGITGIGFDQSGNLYVGQNNEGPRPLGSATVGEGAVLESYGFASQQLNWRLYGLTFVDSGDFDPANPTSVYSGSKRFTLDYSQPTGKEWSYAGFTLNRFAYPDDPSFYLTRNVRGEPMMRRINGQPYLYTLDPYSHYLSVYRFDTAHGEVAIPSGLLAENPIPGTWPAGQPTSGEWMWRDSNGDGVVDANEITSNPSTGSTVGDGFWWVDSASNVWLATPVSGIREMPLQGLDSFGNPIYQYTGAKTFAMPSQFTRLGRVVYVAQTDTMYVTGFTSANPWNSTLWKEAGPLLARYDNWSSGNPSLVYTVALPWNTQSDPQVTTVGVAVAGNYIFVAELFTQKIDVYDARSGQAVGYMTPGASVGNTSGWVDVELGINAVERDNGEYDVLVEDDARAKILLYRWTPAS</sequence>
<evidence type="ECO:0000313" key="4">
    <source>
        <dbReference type="EMBL" id="SIN98028.1"/>
    </source>
</evidence>
<dbReference type="GO" id="GO:0005576">
    <property type="term" value="C:extracellular region"/>
    <property type="evidence" value="ECO:0007669"/>
    <property type="project" value="UniProtKB-SubCell"/>
</dbReference>
<dbReference type="GO" id="GO:0005179">
    <property type="term" value="F:hormone activity"/>
    <property type="evidence" value="ECO:0007669"/>
    <property type="project" value="InterPro"/>
</dbReference>
<gene>
    <name evidence="4" type="ORF">SAMN05444165_0357</name>
</gene>
<protein>
    <recommendedName>
        <fullName evidence="6">NHL repeat containing protein</fullName>
    </recommendedName>
</protein>
<evidence type="ECO:0000256" key="1">
    <source>
        <dbReference type="ARBA" id="ARBA00004613"/>
    </source>
</evidence>
<proteinExistence type="predicted"/>
<keyword evidence="2" id="KW-0964">Secreted</keyword>
<dbReference type="GO" id="GO:0008270">
    <property type="term" value="F:zinc ion binding"/>
    <property type="evidence" value="ECO:0007669"/>
    <property type="project" value="UniProtKB-KW"/>
</dbReference>
<dbReference type="OrthoDB" id="3644774at2"/>
<feature type="chain" id="PRO_5012252575" description="NHL repeat containing protein" evidence="3">
    <location>
        <begin position="25"/>
        <end position="730"/>
    </location>
</feature>
<dbReference type="PANTHER" id="PTHR24104:SF25">
    <property type="entry name" value="PROTEIN LIN-41"/>
    <property type="match status" value="1"/>
</dbReference>